<evidence type="ECO:0000256" key="2">
    <source>
        <dbReference type="ARBA" id="ARBA00023242"/>
    </source>
</evidence>
<feature type="compositionally biased region" description="Basic residues" evidence="3">
    <location>
        <begin position="868"/>
        <end position="877"/>
    </location>
</feature>
<dbReference type="GO" id="GO:0005634">
    <property type="term" value="C:nucleus"/>
    <property type="evidence" value="ECO:0007669"/>
    <property type="project" value="UniProtKB-SubCell"/>
</dbReference>
<dbReference type="AlphaFoldDB" id="A0A1Q3A1L5"/>
<evidence type="ECO:0000313" key="5">
    <source>
        <dbReference type="EMBL" id="GAV49578.1"/>
    </source>
</evidence>
<evidence type="ECO:0000256" key="3">
    <source>
        <dbReference type="SAM" id="MobiDB-lite"/>
    </source>
</evidence>
<sequence>MSESQDLSVRPEEPLSADTQENGSANVTGNASDDQPPNEKKLGQLTFDDFENIKRVENAPNMSSHSMGLRRSKRVPQQKSKQDVADIMEQEAEAEAARKRKAQSTAKAKARARERERERYRAKVAAMKKNEASGNTTSKKPANGPTTSSAAPENQEPPLTNDNWSPNMPLLSSDFKTHHSVISRLKNPNMKPVLYAGDVMKVMGFVNKFYQFFDTDVLNLSFQNFEVGLDLYPGGPVGEVIGIYDETKQRTLLYQDYLPIKDVVSSQDKMNLLFLTLLKLTFSQSKAGELQKSHQPLTNLDQMKAQKKPFTMLVRQLRNSARTWGYPKEWRMNDIDKEEFFQPKSKLFENDEIEESVDPKMSEILTPNIYQWHHHEPVPLEEDPLQSSELEKDGILALNPRDRIILLRAMVDWCGSQSPRIRNEIYHLSHTKRDPAFGVQTQHAPRYLVEGSAVTYAQFRKLCSIVQSRYEIRSKKKHVKKQLSNGKKEDLSIKLKILEEIKQTLKDMPKEEKDQTMINLYEKWEKLFEGELPDNPLSNPFEDEVYKLRQQEFFIGRVPHIGDFYLPRLHTYPDEGIISTYMNVRNLKSMHDKYANGEIDSLALFEKNGQIMSTQFKVLYHDTISLIRDTAQGQPTLGKTYWYEMCHDTKTLKEFLEFLDCKIVVGENQGKDSQPGELSENGLPSEEVKDESKDEAKDGSKDEAQDDPKDEAKDESKDEAKDESKDESRDEKGKSGTNSIINKNPLPKESRFNPARNKLRFLKDYLSEMYDILKVFEDLREQYGDTKPSQRLLRRSQRRNVSYGFDSDAEEADVDMGEEYVDEEKNVEYDDDDDAALDYEDDYQDADEEESRGTRKRGRPGRPPKQTRSVRRNTRRR</sequence>
<dbReference type="Pfam" id="PF15612">
    <property type="entry name" value="WHIM1"/>
    <property type="match status" value="1"/>
</dbReference>
<feature type="compositionally biased region" description="Basic residues" evidence="3">
    <location>
        <begin position="98"/>
        <end position="110"/>
    </location>
</feature>
<protein>
    <recommendedName>
        <fullName evidence="4">WHIM1 domain-containing protein</fullName>
    </recommendedName>
</protein>
<feature type="compositionally biased region" description="Basic and acidic residues" evidence="3">
    <location>
        <begin position="111"/>
        <end position="121"/>
    </location>
</feature>
<proteinExistence type="predicted"/>
<evidence type="ECO:0000259" key="4">
    <source>
        <dbReference type="Pfam" id="PF15612"/>
    </source>
</evidence>
<feature type="region of interest" description="Disordered" evidence="3">
    <location>
        <begin position="1"/>
        <end position="170"/>
    </location>
</feature>
<dbReference type="EMBL" id="BDGX01000016">
    <property type="protein sequence ID" value="GAV49578.1"/>
    <property type="molecule type" value="Genomic_DNA"/>
</dbReference>
<feature type="region of interest" description="Disordered" evidence="3">
    <location>
        <begin position="669"/>
        <end position="752"/>
    </location>
</feature>
<dbReference type="OrthoDB" id="349045at2759"/>
<dbReference type="Proteomes" id="UP000187013">
    <property type="component" value="Unassembled WGS sequence"/>
</dbReference>
<evidence type="ECO:0000256" key="1">
    <source>
        <dbReference type="ARBA" id="ARBA00004123"/>
    </source>
</evidence>
<feature type="compositionally biased region" description="Acidic residues" evidence="3">
    <location>
        <begin position="829"/>
        <end position="850"/>
    </location>
</feature>
<dbReference type="eggNOG" id="ENOG502QVSC">
    <property type="taxonomic scope" value="Eukaryota"/>
</dbReference>
<gene>
    <name evidence="5" type="ORF">ZYGR_0P02230</name>
</gene>
<feature type="compositionally biased region" description="Acidic residues" evidence="3">
    <location>
        <begin position="807"/>
        <end position="822"/>
    </location>
</feature>
<feature type="compositionally biased region" description="Polar residues" evidence="3">
    <location>
        <begin position="17"/>
        <end position="35"/>
    </location>
</feature>
<feature type="compositionally biased region" description="Basic and acidic residues" evidence="3">
    <location>
        <begin position="686"/>
        <end position="734"/>
    </location>
</feature>
<reference evidence="5 6" key="1">
    <citation type="submission" date="2016-08" db="EMBL/GenBank/DDBJ databases">
        <title>Draft genome sequence of allopolyploid Zygosaccharomyces rouxii.</title>
        <authorList>
            <person name="Watanabe J."/>
            <person name="Uehara K."/>
            <person name="Mogi Y."/>
            <person name="Tsukioka Y."/>
        </authorList>
    </citation>
    <scope>NUCLEOTIDE SEQUENCE [LARGE SCALE GENOMIC DNA]</scope>
    <source>
        <strain evidence="5 6">NBRC 110957</strain>
    </source>
</reference>
<evidence type="ECO:0000313" key="6">
    <source>
        <dbReference type="Proteomes" id="UP000187013"/>
    </source>
</evidence>
<feature type="region of interest" description="Disordered" evidence="3">
    <location>
        <begin position="796"/>
        <end position="877"/>
    </location>
</feature>
<accession>A0A1Q3A1L5</accession>
<comment type="subcellular location">
    <subcellularLocation>
        <location evidence="1">Nucleus</location>
    </subcellularLocation>
</comment>
<feature type="compositionally biased region" description="Polar residues" evidence="3">
    <location>
        <begin position="132"/>
        <end position="166"/>
    </location>
</feature>
<feature type="domain" description="WHIM1" evidence="4">
    <location>
        <begin position="381"/>
        <end position="426"/>
    </location>
</feature>
<name>A0A1Q3A1L5_ZYGRO</name>
<keyword evidence="2" id="KW-0539">Nucleus</keyword>
<organism evidence="5 6">
    <name type="scientific">Zygosaccharomyces rouxii</name>
    <dbReference type="NCBI Taxonomy" id="4956"/>
    <lineage>
        <taxon>Eukaryota</taxon>
        <taxon>Fungi</taxon>
        <taxon>Dikarya</taxon>
        <taxon>Ascomycota</taxon>
        <taxon>Saccharomycotina</taxon>
        <taxon>Saccharomycetes</taxon>
        <taxon>Saccharomycetales</taxon>
        <taxon>Saccharomycetaceae</taxon>
        <taxon>Zygosaccharomyces</taxon>
    </lineage>
</organism>
<dbReference type="InterPro" id="IPR028942">
    <property type="entry name" value="WHIM1_dom"/>
</dbReference>
<comment type="caution">
    <text evidence="5">The sequence shown here is derived from an EMBL/GenBank/DDBJ whole genome shotgun (WGS) entry which is preliminary data.</text>
</comment>